<evidence type="ECO:0000256" key="1">
    <source>
        <dbReference type="ARBA" id="ARBA00004477"/>
    </source>
</evidence>
<dbReference type="SUPFAM" id="SSF53474">
    <property type="entry name" value="alpha/beta-Hydrolases"/>
    <property type="match status" value="1"/>
</dbReference>
<keyword evidence="7 10" id="KW-0653">Protein transport</keyword>
<evidence type="ECO:0000256" key="5">
    <source>
        <dbReference type="ARBA" id="ARBA00022801"/>
    </source>
</evidence>
<feature type="transmembrane region" description="Helical" evidence="10">
    <location>
        <begin position="805"/>
        <end position="825"/>
    </location>
</feature>
<dbReference type="FunCoup" id="A0A2P6MSD7">
    <property type="interactions" value="71"/>
</dbReference>
<keyword evidence="4 10" id="KW-0812">Transmembrane</keyword>
<keyword evidence="5 10" id="KW-0378">Hydrolase</keyword>
<evidence type="ECO:0000259" key="11">
    <source>
        <dbReference type="Pfam" id="PF07819"/>
    </source>
</evidence>
<comment type="caution">
    <text evidence="12">The sequence shown here is derived from an EMBL/GenBank/DDBJ whole genome shotgun (WGS) entry which is preliminary data.</text>
</comment>
<dbReference type="GO" id="GO:0050185">
    <property type="term" value="F:phosphatidylinositol deacylase activity"/>
    <property type="evidence" value="ECO:0007669"/>
    <property type="project" value="TreeGrafter"/>
</dbReference>
<organism evidence="12 13">
    <name type="scientific">Planoprotostelium fungivorum</name>
    <dbReference type="NCBI Taxonomy" id="1890364"/>
    <lineage>
        <taxon>Eukaryota</taxon>
        <taxon>Amoebozoa</taxon>
        <taxon>Evosea</taxon>
        <taxon>Variosea</taxon>
        <taxon>Cavosteliida</taxon>
        <taxon>Cavosteliaceae</taxon>
        <taxon>Planoprotostelium</taxon>
    </lineage>
</organism>
<evidence type="ECO:0000313" key="12">
    <source>
        <dbReference type="EMBL" id="PRP74622.1"/>
    </source>
</evidence>
<feature type="transmembrane region" description="Helical" evidence="10">
    <location>
        <begin position="892"/>
        <end position="912"/>
    </location>
</feature>
<accession>A0A2P6MSD7</accession>
<dbReference type="AlphaFoldDB" id="A0A2P6MSD7"/>
<keyword evidence="3 10" id="KW-0813">Transport</keyword>
<proteinExistence type="inferred from homology"/>
<comment type="similarity">
    <text evidence="2 10">Belongs to the GPI inositol-deacylase family.</text>
</comment>
<evidence type="ECO:0000256" key="6">
    <source>
        <dbReference type="ARBA" id="ARBA00022824"/>
    </source>
</evidence>
<comment type="subcellular location">
    <subcellularLocation>
        <location evidence="1">Endoplasmic reticulum membrane</location>
        <topology evidence="1">Multi-pass membrane protein</topology>
    </subcellularLocation>
</comment>
<dbReference type="InterPro" id="IPR029058">
    <property type="entry name" value="AB_hydrolase_fold"/>
</dbReference>
<feature type="transmembrane region" description="Helical" evidence="10">
    <location>
        <begin position="714"/>
        <end position="739"/>
    </location>
</feature>
<dbReference type="InterPro" id="IPR039529">
    <property type="entry name" value="PGAP1/BST1"/>
</dbReference>
<dbReference type="Pfam" id="PF07819">
    <property type="entry name" value="PGAP1"/>
    <property type="match status" value="1"/>
</dbReference>
<keyword evidence="6 10" id="KW-0256">Endoplasmic reticulum</keyword>
<dbReference type="GO" id="GO:0015031">
    <property type="term" value="P:protein transport"/>
    <property type="evidence" value="ECO:0007669"/>
    <property type="project" value="UniProtKB-KW"/>
</dbReference>
<feature type="transmembrane region" description="Helical" evidence="10">
    <location>
        <begin position="670"/>
        <end position="694"/>
    </location>
</feature>
<feature type="transmembrane region" description="Helical" evidence="10">
    <location>
        <begin position="751"/>
        <end position="770"/>
    </location>
</feature>
<keyword evidence="13" id="KW-1185">Reference proteome</keyword>
<evidence type="ECO:0000256" key="3">
    <source>
        <dbReference type="ARBA" id="ARBA00022448"/>
    </source>
</evidence>
<feature type="transmembrane region" description="Helical" evidence="10">
    <location>
        <begin position="776"/>
        <end position="793"/>
    </location>
</feature>
<dbReference type="GO" id="GO:0006505">
    <property type="term" value="P:GPI anchor metabolic process"/>
    <property type="evidence" value="ECO:0007669"/>
    <property type="project" value="TreeGrafter"/>
</dbReference>
<evidence type="ECO:0000256" key="2">
    <source>
        <dbReference type="ARBA" id="ARBA00006931"/>
    </source>
</evidence>
<evidence type="ECO:0000256" key="10">
    <source>
        <dbReference type="RuleBase" id="RU365011"/>
    </source>
</evidence>
<evidence type="ECO:0000256" key="4">
    <source>
        <dbReference type="ARBA" id="ARBA00022692"/>
    </source>
</evidence>
<dbReference type="STRING" id="1890364.A0A2P6MSD7"/>
<evidence type="ECO:0000313" key="13">
    <source>
        <dbReference type="Proteomes" id="UP000241769"/>
    </source>
</evidence>
<dbReference type="GO" id="GO:0006888">
    <property type="term" value="P:endoplasmic reticulum to Golgi vesicle-mediated transport"/>
    <property type="evidence" value="ECO:0007669"/>
    <property type="project" value="TreeGrafter"/>
</dbReference>
<protein>
    <recommendedName>
        <fullName evidence="10">GPI inositol-deacylase</fullName>
        <ecNumber evidence="10">3.1.-.-</ecNumber>
    </recommendedName>
</protein>
<keyword evidence="9 10" id="KW-0472">Membrane</keyword>
<dbReference type="EC" id="3.1.-.-" evidence="10"/>
<dbReference type="PANTHER" id="PTHR15495:SF7">
    <property type="entry name" value="GPI INOSITOL-DEACYLASE"/>
    <property type="match status" value="1"/>
</dbReference>
<evidence type="ECO:0000256" key="8">
    <source>
        <dbReference type="ARBA" id="ARBA00022989"/>
    </source>
</evidence>
<dbReference type="OrthoDB" id="348976at2759"/>
<dbReference type="PANTHER" id="PTHR15495">
    <property type="entry name" value="NEGATIVE REGULATOR OF VESICLE FORMATION-RELATED"/>
    <property type="match status" value="1"/>
</dbReference>
<comment type="function">
    <text evidence="10">Involved in inositol deacylation of GPI-anchored proteins which plays important roles in the quality control and ER-associated degradation of GPI-anchored proteins.</text>
</comment>
<dbReference type="InParanoid" id="A0A2P6MSD7"/>
<evidence type="ECO:0000256" key="9">
    <source>
        <dbReference type="ARBA" id="ARBA00023136"/>
    </source>
</evidence>
<dbReference type="GO" id="GO:0005789">
    <property type="term" value="C:endoplasmic reticulum membrane"/>
    <property type="evidence" value="ECO:0007669"/>
    <property type="project" value="UniProtKB-SubCell"/>
</dbReference>
<dbReference type="Proteomes" id="UP000241769">
    <property type="component" value="Unassembled WGS sequence"/>
</dbReference>
<feature type="transmembrane region" description="Helical" evidence="10">
    <location>
        <begin position="630"/>
        <end position="649"/>
    </location>
</feature>
<name>A0A2P6MSD7_9EUKA</name>
<feature type="transmembrane region" description="Helical" evidence="10">
    <location>
        <begin position="837"/>
        <end position="856"/>
    </location>
</feature>
<keyword evidence="8 10" id="KW-1133">Transmembrane helix</keyword>
<evidence type="ECO:0000256" key="7">
    <source>
        <dbReference type="ARBA" id="ARBA00022927"/>
    </source>
</evidence>
<dbReference type="EMBL" id="MDYQ01000448">
    <property type="protein sequence ID" value="PRP74622.1"/>
    <property type="molecule type" value="Genomic_DNA"/>
</dbReference>
<sequence length="922" mass="103257">MANSRPRYYYLRRISITIVSVLGLLALLAGTVQVTTWGLEPNYCAMTFMFPNFVLVSEVHESRRRGICDKYGLYLYLEGYGWRNPEEKLRELTGVPVLFIPGNAGSHRQVRSLGAESHNIYTQFASSFPNHLDVFAVDFEEELSALSGDLLKQHSWYVNHCVARILELYTQNTALSLQPQSVILVGHSMGGLVARSVYNMENYVENSVSTILSLSTPQNNPVVLASRSTFSFYDSINRHWSKYLSPEHIKGGPLSQVTIVSIGGGFRDILVRSSLSDLETIGVPTSHGLTTLSTSIPDVWRQTDHTCMVWCNQVVKKIVWTLLDVVDKNTRQATLPREDRMTVFRNHLISTLPAYLGLNHETARQSVPLGSKSTATNVLKKKPMREILISLRRQKVTETFLFDVPQRLYSNVNLSLTGDSGEDTFQMFAAVVEQYHTLKVFVVLSGTSQLQVIEPVRIASFTHGVSNFIVQINRDVLSNCSHVVIKIESGQNTVYDLDVFLAGKFVDARNHQSLSVSLFGGPEYFQLPEGSLFSLFSFPQHSKILPITVNVEASPSTSEVEHTLLSYQYTSSMKEEIFRPDTKFDLRFHSLPRLPSASNQDVQLILWTNPSRRYEVRFEIQLVSVLGQLFHWYGASVLALSFVVFFMHMAGQMLHFSRKIKFPSLLDVILTQYVTPNLLVLLSLIFLHLLHGVLPEFITQWTDYLLFGPLLESPAAWVICVLYASALGYHLLLVVISTILCKSSQFLFGPFGPKIIAVVSHPMVFIVLLLGGVVSHGSIMVAFSFLIAVLTPAPTPQSSNYKTTLVVFQMITVASVGSSLIIWLKNVPWWSLFDFTFDLYTICGIASLLHTYTYVLRLRSGGEFSSSAGADVTSVVIMGAAIVLAFTGLFAIFVAIETFAVVHVVFTAFNFGHTRQRKDRIE</sequence>
<feature type="transmembrane region" description="Helical" evidence="10">
    <location>
        <begin position="868"/>
        <end position="886"/>
    </location>
</feature>
<gene>
    <name evidence="12" type="ORF">PROFUN_03544</name>
</gene>
<reference evidence="12 13" key="1">
    <citation type="journal article" date="2018" name="Genome Biol. Evol.">
        <title>Multiple Roots of Fruiting Body Formation in Amoebozoa.</title>
        <authorList>
            <person name="Hillmann F."/>
            <person name="Forbes G."/>
            <person name="Novohradska S."/>
            <person name="Ferling I."/>
            <person name="Riege K."/>
            <person name="Groth M."/>
            <person name="Westermann M."/>
            <person name="Marz M."/>
            <person name="Spaller T."/>
            <person name="Winckler T."/>
            <person name="Schaap P."/>
            <person name="Glockner G."/>
        </authorList>
    </citation>
    <scope>NUCLEOTIDE SEQUENCE [LARGE SCALE GENOMIC DNA]</scope>
    <source>
        <strain evidence="12 13">Jena</strain>
    </source>
</reference>
<feature type="domain" description="GPI inositol-deacylase PGAP1-like alpha/beta" evidence="11">
    <location>
        <begin position="91"/>
        <end position="324"/>
    </location>
</feature>
<dbReference type="Gene3D" id="3.40.50.1820">
    <property type="entry name" value="alpha/beta hydrolase"/>
    <property type="match status" value="1"/>
</dbReference>
<dbReference type="InterPro" id="IPR012908">
    <property type="entry name" value="PGAP1-ab_dom-like"/>
</dbReference>